<protein>
    <submittedName>
        <fullName evidence="1">Uncharacterized protein</fullName>
    </submittedName>
</protein>
<dbReference type="Proteomes" id="UP000215199">
    <property type="component" value="Unassembled WGS sequence"/>
</dbReference>
<dbReference type="AlphaFoldDB" id="A0A229T574"/>
<dbReference type="RefSeq" id="WP_093949043.1">
    <property type="nucleotide sequence ID" value="NZ_NMUL01000018.1"/>
</dbReference>
<proteinExistence type="predicted"/>
<keyword evidence="2" id="KW-1185">Reference proteome</keyword>
<dbReference type="EMBL" id="NMUL01000018">
    <property type="protein sequence ID" value="OXM66395.1"/>
    <property type="molecule type" value="Genomic_DNA"/>
</dbReference>
<accession>A0A229T574</accession>
<dbReference type="OrthoDB" id="3262422at2"/>
<comment type="caution">
    <text evidence="1">The sequence shown here is derived from an EMBL/GenBank/DDBJ whole genome shotgun (WGS) entry which is preliminary data.</text>
</comment>
<gene>
    <name evidence="1" type="ORF">CF165_19920</name>
</gene>
<sequence length="197" mass="20848">MAGEGYGLEPAALQETADGINEAIAELKALGFAEGAVAGRGFSELELSGLETGHAGLRDAFEQFCERWEWGVRTLVQDGNQIAARLGLAAGRYHDMEQYALGLLKDVAVDVGGNPHLSDEQAGQQSWQQLADGERPDYSADSWDKAGQQMAAQWKAEGRDLAEGPLGLGKTAAGLAGAGDEFARAEDDVFGPAPEER</sequence>
<name>A0A229T574_9PSEU</name>
<evidence type="ECO:0000313" key="1">
    <source>
        <dbReference type="EMBL" id="OXM66395.1"/>
    </source>
</evidence>
<evidence type="ECO:0000313" key="2">
    <source>
        <dbReference type="Proteomes" id="UP000215199"/>
    </source>
</evidence>
<reference evidence="2" key="1">
    <citation type="submission" date="2017-07" db="EMBL/GenBank/DDBJ databases">
        <title>Comparative genome mining reveals phylogenetic distribution patterns of secondary metabolites in Amycolatopsis.</title>
        <authorList>
            <person name="Adamek M."/>
            <person name="Alanjary M."/>
            <person name="Sales-Ortells H."/>
            <person name="Goodfellow M."/>
            <person name="Bull A.T."/>
            <person name="Kalinowski J."/>
            <person name="Ziemert N."/>
        </authorList>
    </citation>
    <scope>NUCLEOTIDE SEQUENCE [LARGE SCALE GENOMIC DNA]</scope>
    <source>
        <strain evidence="2">H5</strain>
    </source>
</reference>
<organism evidence="1 2">
    <name type="scientific">Amycolatopsis vastitatis</name>
    <dbReference type="NCBI Taxonomy" id="1905142"/>
    <lineage>
        <taxon>Bacteria</taxon>
        <taxon>Bacillati</taxon>
        <taxon>Actinomycetota</taxon>
        <taxon>Actinomycetes</taxon>
        <taxon>Pseudonocardiales</taxon>
        <taxon>Pseudonocardiaceae</taxon>
        <taxon>Amycolatopsis</taxon>
    </lineage>
</organism>